<dbReference type="EMBL" id="LPUY01000025">
    <property type="protein sequence ID" value="KUP94205.1"/>
    <property type="molecule type" value="Genomic_DNA"/>
</dbReference>
<comment type="caution">
    <text evidence="3">The sequence shown here is derived from an EMBL/GenBank/DDBJ whole genome shotgun (WGS) entry which is preliminary data.</text>
</comment>
<dbReference type="OrthoDB" id="9811006at2"/>
<dbReference type="Pfam" id="PF04264">
    <property type="entry name" value="YceI"/>
    <property type="match status" value="1"/>
</dbReference>
<reference evidence="3 4" key="1">
    <citation type="submission" date="2015-12" db="EMBL/GenBank/DDBJ databases">
        <title>Genome sequence of the marine Rhodobacteraceae strain O3.65, Candidatus Tritonibacter horizontis.</title>
        <authorList>
            <person name="Poehlein A."/>
            <person name="Giebel H.A."/>
            <person name="Voget S."/>
            <person name="Brinkhoff T."/>
        </authorList>
    </citation>
    <scope>NUCLEOTIDE SEQUENCE [LARGE SCALE GENOMIC DNA]</scope>
    <source>
        <strain evidence="3 4">O3.65</strain>
    </source>
</reference>
<organism evidence="3 4">
    <name type="scientific">Tritonibacter horizontis</name>
    <dbReference type="NCBI Taxonomy" id="1768241"/>
    <lineage>
        <taxon>Bacteria</taxon>
        <taxon>Pseudomonadati</taxon>
        <taxon>Pseudomonadota</taxon>
        <taxon>Alphaproteobacteria</taxon>
        <taxon>Rhodobacterales</taxon>
        <taxon>Paracoccaceae</taxon>
        <taxon>Tritonibacter</taxon>
    </lineage>
</organism>
<dbReference type="PANTHER" id="PTHR34406:SF1">
    <property type="entry name" value="PROTEIN YCEI"/>
    <property type="match status" value="1"/>
</dbReference>
<protein>
    <submittedName>
        <fullName evidence="3">Protein YceI</fullName>
    </submittedName>
</protein>
<feature type="chain" id="PRO_5007288745" evidence="1">
    <location>
        <begin position="23"/>
        <end position="194"/>
    </location>
</feature>
<evidence type="ECO:0000256" key="1">
    <source>
        <dbReference type="SAM" id="SignalP"/>
    </source>
</evidence>
<dbReference type="Proteomes" id="UP000068382">
    <property type="component" value="Unassembled WGS sequence"/>
</dbReference>
<dbReference type="AlphaFoldDB" id="A0A132C0T7"/>
<dbReference type="InterPro" id="IPR036761">
    <property type="entry name" value="TTHA0802/YceI-like_sf"/>
</dbReference>
<feature type="domain" description="Lipid/polyisoprenoid-binding YceI-like" evidence="2">
    <location>
        <begin position="25"/>
        <end position="191"/>
    </location>
</feature>
<keyword evidence="1" id="KW-0732">Signal</keyword>
<evidence type="ECO:0000313" key="3">
    <source>
        <dbReference type="EMBL" id="KUP94205.1"/>
    </source>
</evidence>
<dbReference type="InterPro" id="IPR007372">
    <property type="entry name" value="Lipid/polyisoprenoid-bd_YceI"/>
</dbReference>
<dbReference type="PANTHER" id="PTHR34406">
    <property type="entry name" value="PROTEIN YCEI"/>
    <property type="match status" value="1"/>
</dbReference>
<sequence>MTILSKTALAATMVFASTMANAADLYSVHEDHTWVTFSVSHAGWANARGMFRNVTGEINFDKEDVANSSVAVTLDAASLDTNSEQRDRDMAGPDFLNSVEFPQITFESTRIEKTGDKMGVVYGDMTMVGVTREIALDVIWNAEFPLPWDQSTVKTGFSATGQIDGTDFGLNSLVDFGLGPVIDIAIDLEAIRQD</sequence>
<dbReference type="Gene3D" id="2.40.128.110">
    <property type="entry name" value="Lipid/polyisoprenoid-binding, YceI-like"/>
    <property type="match status" value="1"/>
</dbReference>
<dbReference type="SUPFAM" id="SSF101874">
    <property type="entry name" value="YceI-like"/>
    <property type="match status" value="1"/>
</dbReference>
<evidence type="ECO:0000259" key="2">
    <source>
        <dbReference type="SMART" id="SM00867"/>
    </source>
</evidence>
<feature type="signal peptide" evidence="1">
    <location>
        <begin position="1"/>
        <end position="22"/>
    </location>
</feature>
<keyword evidence="4" id="KW-1185">Reference proteome</keyword>
<accession>A0A132C0T7</accession>
<evidence type="ECO:0000313" key="4">
    <source>
        <dbReference type="Proteomes" id="UP000068382"/>
    </source>
</evidence>
<name>A0A132C0T7_9RHOB</name>
<dbReference type="SMART" id="SM00867">
    <property type="entry name" value="YceI"/>
    <property type="match status" value="1"/>
</dbReference>
<proteinExistence type="predicted"/>
<gene>
    <name evidence="3" type="primary">yceI_1</name>
    <name evidence="3" type="ORF">TRIHO_09410</name>
</gene>